<dbReference type="EMBL" id="BPQB01000003">
    <property type="protein sequence ID" value="GJE86262.1"/>
    <property type="molecule type" value="Genomic_DNA"/>
</dbReference>
<proteinExistence type="predicted"/>
<evidence type="ECO:0000256" key="1">
    <source>
        <dbReference type="SAM" id="MobiDB-lite"/>
    </source>
</evidence>
<protein>
    <submittedName>
        <fullName evidence="2">Uncharacterized protein</fullName>
    </submittedName>
</protein>
<feature type="compositionally biased region" description="Basic residues" evidence="1">
    <location>
        <begin position="436"/>
        <end position="449"/>
    </location>
</feature>
<feature type="compositionally biased region" description="Low complexity" evidence="1">
    <location>
        <begin position="95"/>
        <end position="107"/>
    </location>
</feature>
<sequence length="1069" mass="114780">MNTAARTPPAHADRPRSKDSMLISPNLRAALEYDELARAAEGPSAPSSRRPSLTAGAPATAPDAAPAPALGLPPPPRPKSRASLHKSRSPPMTPTSPLTTPDSSPGSAHDAPTNPYINPTPSLAHLYAAVPPPLAPPHAREHSRSLSLPANVIVRRAPADAVVRVAPQSASRVPPGTPPGSAGHGVASPGLEGGVPAARPGFQRHLRYLSSLQKVEKMLVKGKTRAVGRGVDGGRGEEAREGRAGGDGERMAGCGVGMVAVAGRGAGGSLGRRSAGVGALPNEEPAAGMPRLPLRPLISHGRRPSAASTAASEDDEQSHDPPATPSDDRISVSSTLYQDPHDAPYSPPSDLHASSRSPRPAMPDSDRDSFIDLASPTFSPHLIDFASNASHSHHHPYATHAHNVDSSRSRAKPTLPAISTAISHKPPIPTSPKPDFKRRSRSAQPPHKHSRDDTLDSPSGQEITYTRVRPPTTNLLNPVERADRLRSTRKLAQVFGQTPANAEAVAMSHMAYEANAPNALLCAPTTGLVLGGGGGKRGYAQLKHHRGAVSMSVAQGGSEAPQPLWPPPEPDASRYVALSARRHSTPLTPDTFMFMEEDLAAPDRSSLDSDGSRHSSDIIEVSSRRGTPHSDWSSHLGQRSVGPGSPTSFMDLSEEDVLNDGVSSIITVETPKADRRTGLVNSSSASIYSFTSEDLADEERRRKREKLAKLHRFLGSRVPVDVVLQQLSLDSTLHNEDLPPLSEDLPQQQQQHPYARMELDTRKTWVRRRRSSSAGELGHRWLSDDDRLKEELNEKEKAQNVKRAIKMEKMFGVAPPQTLYHTRAAHAPAASTSHGTSASTGSAGPFLAVPQSPGSPTSRNVNQSAYSRNKVKVKRSARPGTADSAEPLIGSHGNGRLGSPQGFSDIYEHYRHSLNSLNDIIDRDDRESLQRLHGIIHGDADAHAPLQEFAREEDSPSPSPPSTPRAERRRSLPTRASVASLASQYSIASVASTVAAPPEESEFQVRRRRAAKLTQFFGVDYRNLVNEVFESLELGLEEERGKGTLHPEEVAELLHKLRKLKTKRNSLFS</sequence>
<gene>
    <name evidence="2" type="ORF">PsYK624_023420</name>
</gene>
<feature type="region of interest" description="Disordered" evidence="1">
    <location>
        <begin position="418"/>
        <end position="474"/>
    </location>
</feature>
<dbReference type="AlphaFoldDB" id="A0A9P3LA02"/>
<comment type="caution">
    <text evidence="2">The sequence shown here is derived from an EMBL/GenBank/DDBJ whole genome shotgun (WGS) entry which is preliminary data.</text>
</comment>
<evidence type="ECO:0000313" key="2">
    <source>
        <dbReference type="EMBL" id="GJE86262.1"/>
    </source>
</evidence>
<feature type="compositionally biased region" description="Basic residues" evidence="1">
    <location>
        <begin position="78"/>
        <end position="88"/>
    </location>
</feature>
<feature type="region of interest" description="Disordered" evidence="1">
    <location>
        <begin position="165"/>
        <end position="198"/>
    </location>
</feature>
<dbReference type="Proteomes" id="UP000703269">
    <property type="component" value="Unassembled WGS sequence"/>
</dbReference>
<feature type="region of interest" description="Disordered" evidence="1">
    <location>
        <begin position="602"/>
        <end position="645"/>
    </location>
</feature>
<reference evidence="2 3" key="1">
    <citation type="submission" date="2021-08" db="EMBL/GenBank/DDBJ databases">
        <title>Draft Genome Sequence of Phanerochaete sordida strain YK-624.</title>
        <authorList>
            <person name="Mori T."/>
            <person name="Dohra H."/>
            <person name="Suzuki T."/>
            <person name="Kawagishi H."/>
            <person name="Hirai H."/>
        </authorList>
    </citation>
    <scope>NUCLEOTIDE SEQUENCE [LARGE SCALE GENOMIC DNA]</scope>
    <source>
        <strain evidence="2 3">YK-624</strain>
    </source>
</reference>
<feature type="compositionally biased region" description="Basic and acidic residues" evidence="1">
    <location>
        <begin position="232"/>
        <end position="248"/>
    </location>
</feature>
<organism evidence="2 3">
    <name type="scientific">Phanerochaete sordida</name>
    <dbReference type="NCBI Taxonomy" id="48140"/>
    <lineage>
        <taxon>Eukaryota</taxon>
        <taxon>Fungi</taxon>
        <taxon>Dikarya</taxon>
        <taxon>Basidiomycota</taxon>
        <taxon>Agaricomycotina</taxon>
        <taxon>Agaricomycetes</taxon>
        <taxon>Polyporales</taxon>
        <taxon>Phanerochaetaceae</taxon>
        <taxon>Phanerochaete</taxon>
    </lineage>
</organism>
<feature type="region of interest" description="Disordered" evidence="1">
    <location>
        <begin position="229"/>
        <end position="248"/>
    </location>
</feature>
<feature type="region of interest" description="Disordered" evidence="1">
    <location>
        <begin position="267"/>
        <end position="373"/>
    </location>
</feature>
<feature type="region of interest" description="Disordered" evidence="1">
    <location>
        <begin position="824"/>
        <end position="902"/>
    </location>
</feature>
<evidence type="ECO:0000313" key="3">
    <source>
        <dbReference type="Proteomes" id="UP000703269"/>
    </source>
</evidence>
<keyword evidence="3" id="KW-1185">Reference proteome</keyword>
<feature type="region of interest" description="Disordered" evidence="1">
    <location>
        <begin position="949"/>
        <end position="972"/>
    </location>
</feature>
<feature type="compositionally biased region" description="Polar residues" evidence="1">
    <location>
        <begin position="852"/>
        <end position="867"/>
    </location>
</feature>
<accession>A0A9P3LA02</accession>
<feature type="region of interest" description="Disordered" evidence="1">
    <location>
        <begin position="393"/>
        <end position="412"/>
    </location>
</feature>
<feature type="compositionally biased region" description="Low complexity" evidence="1">
    <location>
        <begin position="825"/>
        <end position="845"/>
    </location>
</feature>
<dbReference type="OrthoDB" id="354769at2759"/>
<feature type="compositionally biased region" description="Low complexity" evidence="1">
    <location>
        <begin position="54"/>
        <end position="70"/>
    </location>
</feature>
<feature type="compositionally biased region" description="Basic and acidic residues" evidence="1">
    <location>
        <begin position="605"/>
        <end position="617"/>
    </location>
</feature>
<feature type="region of interest" description="Disordered" evidence="1">
    <location>
        <begin position="1"/>
        <end position="121"/>
    </location>
</feature>
<name>A0A9P3LA02_9APHY</name>